<evidence type="ECO:0000256" key="1">
    <source>
        <dbReference type="SAM" id="MobiDB-lite"/>
    </source>
</evidence>
<comment type="caution">
    <text evidence="2">The sequence shown here is derived from an EMBL/GenBank/DDBJ whole genome shotgun (WGS) entry which is preliminary data.</text>
</comment>
<evidence type="ECO:0000313" key="3">
    <source>
        <dbReference type="Proteomes" id="UP000718821"/>
    </source>
</evidence>
<feature type="region of interest" description="Disordered" evidence="1">
    <location>
        <begin position="1"/>
        <end position="30"/>
    </location>
</feature>
<name>A0A939B9G6_9BIFI</name>
<dbReference type="EMBL" id="JACLYU010000004">
    <property type="protein sequence ID" value="MBM6699484.1"/>
    <property type="molecule type" value="Genomic_DNA"/>
</dbReference>
<feature type="compositionally biased region" description="Basic residues" evidence="1">
    <location>
        <begin position="1"/>
        <end position="10"/>
    </location>
</feature>
<evidence type="ECO:0000313" key="2">
    <source>
        <dbReference type="EMBL" id="MBM6699484.1"/>
    </source>
</evidence>
<reference evidence="2" key="1">
    <citation type="submission" date="2020-08" db="EMBL/GenBank/DDBJ databases">
        <authorList>
            <person name="Cejkova D."/>
            <person name="Kubasova T."/>
            <person name="Jahodarova E."/>
            <person name="Rychlik I."/>
        </authorList>
    </citation>
    <scope>NUCLEOTIDE SEQUENCE</scope>
    <source>
        <strain evidence="2">An836</strain>
    </source>
</reference>
<keyword evidence="3" id="KW-1185">Reference proteome</keyword>
<organism evidence="2 3">
    <name type="scientific">Bifidobacterium pullorum subsp. saeculare</name>
    <dbReference type="NCBI Taxonomy" id="78257"/>
    <lineage>
        <taxon>Bacteria</taxon>
        <taxon>Bacillati</taxon>
        <taxon>Actinomycetota</taxon>
        <taxon>Actinomycetes</taxon>
        <taxon>Bifidobacteriales</taxon>
        <taxon>Bifidobacteriaceae</taxon>
        <taxon>Bifidobacterium</taxon>
    </lineage>
</organism>
<gene>
    <name evidence="2" type="ORF">H7U32_03950</name>
</gene>
<protein>
    <submittedName>
        <fullName evidence="2">DUF4192 domain-containing protein</fullName>
    </submittedName>
</protein>
<dbReference type="RefSeq" id="WP_204468271.1">
    <property type="nucleotide sequence ID" value="NZ_JACLYU010000004.1"/>
</dbReference>
<sequence length="237" mass="25698">MERNTRRRQRPPAGWPDDWSQGTPGQEDADGLATRLREERRRLGPGQACRCWLDGPLDDWLDCLAQGTWPDGRTLAYLTVGASQVLAIRDAIILSLVVSPGLTGRDELLDFASRPAERRVARRMADLLTQALYEPQARACAARLEHGVAALERAADLLPPQLAAQTLAACAYALWWADDADADAEARRCLEADPDCSLAAMVLAAIGHGITPARLAARRRAGAGGNNRPRAMVNSNS</sequence>
<reference evidence="2" key="2">
    <citation type="journal article" date="2021" name="Sci. Rep.">
        <title>The distribution of antibiotic resistance genes in chicken gut microbiota commensals.</title>
        <authorList>
            <person name="Juricova H."/>
            <person name="Matiasovicova J."/>
            <person name="Kubasova T."/>
            <person name="Cejkova D."/>
            <person name="Rychlik I."/>
        </authorList>
    </citation>
    <scope>NUCLEOTIDE SEQUENCE</scope>
    <source>
        <strain evidence="2">An836</strain>
    </source>
</reference>
<dbReference type="AlphaFoldDB" id="A0A939B9G6"/>
<proteinExistence type="predicted"/>
<dbReference type="Proteomes" id="UP000718821">
    <property type="component" value="Unassembled WGS sequence"/>
</dbReference>
<accession>A0A939B9G6</accession>